<evidence type="ECO:0000259" key="2">
    <source>
        <dbReference type="Pfam" id="PF06985"/>
    </source>
</evidence>
<gene>
    <name evidence="3" type="ORF">QBC47DRAFT_319711</name>
</gene>
<reference evidence="3" key="1">
    <citation type="submission" date="2023-06" db="EMBL/GenBank/DDBJ databases">
        <title>Genome-scale phylogeny and comparative genomics of the fungal order Sordariales.</title>
        <authorList>
            <consortium name="Lawrence Berkeley National Laboratory"/>
            <person name="Hensen N."/>
            <person name="Bonometti L."/>
            <person name="Westerberg I."/>
            <person name="Brannstrom I.O."/>
            <person name="Guillou S."/>
            <person name="Cros-Aarteil S."/>
            <person name="Calhoun S."/>
            <person name="Haridas S."/>
            <person name="Kuo A."/>
            <person name="Mondo S."/>
            <person name="Pangilinan J."/>
            <person name="Riley R."/>
            <person name="Labutti K."/>
            <person name="Andreopoulos B."/>
            <person name="Lipzen A."/>
            <person name="Chen C."/>
            <person name="Yanf M."/>
            <person name="Daum C."/>
            <person name="Ng V."/>
            <person name="Clum A."/>
            <person name="Steindorff A."/>
            <person name="Ohm R."/>
            <person name="Martin F."/>
            <person name="Silar P."/>
            <person name="Natvig D."/>
            <person name="Lalanne C."/>
            <person name="Gautier V."/>
            <person name="Ament-Velasquez S.L."/>
            <person name="Kruys A."/>
            <person name="Hutchinson M.I."/>
            <person name="Powell A.J."/>
            <person name="Barry K."/>
            <person name="Miller A.N."/>
            <person name="Grigoriev I.V."/>
            <person name="Debuchy R."/>
            <person name="Gladieux P."/>
            <person name="Thoren M.H."/>
            <person name="Johannesson H."/>
        </authorList>
    </citation>
    <scope>NUCLEOTIDE SEQUENCE</scope>
    <source>
        <strain evidence="3">PSN4</strain>
    </source>
</reference>
<feature type="compositionally biased region" description="Acidic residues" evidence="1">
    <location>
        <begin position="158"/>
        <end position="168"/>
    </location>
</feature>
<dbReference type="Pfam" id="PF06985">
    <property type="entry name" value="HET"/>
    <property type="match status" value="1"/>
</dbReference>
<dbReference type="PANTHER" id="PTHR33112:SF13">
    <property type="entry name" value="HETEROKARYON INCOMPATIBILITY DOMAIN-CONTAINING PROTEIN"/>
    <property type="match status" value="1"/>
</dbReference>
<feature type="region of interest" description="Disordered" evidence="1">
    <location>
        <begin position="158"/>
        <end position="178"/>
    </location>
</feature>
<organism evidence="3 4">
    <name type="scientific">Echria macrotheca</name>
    <dbReference type="NCBI Taxonomy" id="438768"/>
    <lineage>
        <taxon>Eukaryota</taxon>
        <taxon>Fungi</taxon>
        <taxon>Dikarya</taxon>
        <taxon>Ascomycota</taxon>
        <taxon>Pezizomycotina</taxon>
        <taxon>Sordariomycetes</taxon>
        <taxon>Sordariomycetidae</taxon>
        <taxon>Sordariales</taxon>
        <taxon>Schizotheciaceae</taxon>
        <taxon>Echria</taxon>
    </lineage>
</organism>
<keyword evidence="4" id="KW-1185">Reference proteome</keyword>
<dbReference type="AlphaFoldDB" id="A0AAJ0BIU8"/>
<sequence>MVCNICGDFQGLGPFRDDPELDPLEEPRHWIKADLRWDELLGSADSCFICSVLVSGSRACFEQHCVDEREIDNFGVYFYYRDSPDDDSEPDKQLRFRLENGQRFEIEMFATEVDEDCLIPEAWESIPVFQRTSPQTDSEAALATARGWLEECLRPADEWEPSSDEDSENTMAHEFCSSPENPMLPSRVIDVGSGDGAIRLVETHGARGLYLCLSHCWGKTQIITTTQSTLDQRLAGIPLEALSNTFRDAIMFTRQLGVRYIWIDSLCIIQDSLQDWEIESAKMSEIYSNAHLTIAATHSHDGRGGLFHTTPDIHLTGTTPDGEPYKLYFRERIDHHLEDVEDPGDVGHPTSEHYPLLTRAWVYQERMLSTRVLHFGYYELWYECRSLLECECGGIGVNSSADSPAPITKRLHADALDSVIPGHDWQVVARYYIARLWRTMVSTYVCLGITKMSDRLPAMAGLAKHMAARRKSRYFAGLWQDEMSDDLLWSVYIPKDQKKGRPSPLTAPTWSWASVQTHVLYTDEIIYFNKFASYNEGARDPTSFEHFASVESCEVTPAAVDEYGAVKAGLLRVKGLVVEGQLSDDDHVMFPGGFRFPFLSDYSLDQPGPYQCLPGTKVSCMRMSRLLSSGRHFFLWLVLKPAGDAFERIGTIRHAAEGQSRVDPLHGVYDLASERTVSVC</sequence>
<dbReference type="Proteomes" id="UP001239445">
    <property type="component" value="Unassembled WGS sequence"/>
</dbReference>
<evidence type="ECO:0000313" key="3">
    <source>
        <dbReference type="EMBL" id="KAK1756651.1"/>
    </source>
</evidence>
<protein>
    <submittedName>
        <fullName evidence="3">Het domain-containing protein</fullName>
    </submittedName>
</protein>
<proteinExistence type="predicted"/>
<dbReference type="EMBL" id="MU839831">
    <property type="protein sequence ID" value="KAK1756651.1"/>
    <property type="molecule type" value="Genomic_DNA"/>
</dbReference>
<dbReference type="InterPro" id="IPR010730">
    <property type="entry name" value="HET"/>
</dbReference>
<evidence type="ECO:0000256" key="1">
    <source>
        <dbReference type="SAM" id="MobiDB-lite"/>
    </source>
</evidence>
<feature type="domain" description="Heterokaryon incompatibility" evidence="2">
    <location>
        <begin position="210"/>
        <end position="365"/>
    </location>
</feature>
<comment type="caution">
    <text evidence="3">The sequence shown here is derived from an EMBL/GenBank/DDBJ whole genome shotgun (WGS) entry which is preliminary data.</text>
</comment>
<evidence type="ECO:0000313" key="4">
    <source>
        <dbReference type="Proteomes" id="UP001239445"/>
    </source>
</evidence>
<dbReference type="PANTHER" id="PTHR33112">
    <property type="entry name" value="DOMAIN PROTEIN, PUTATIVE-RELATED"/>
    <property type="match status" value="1"/>
</dbReference>
<name>A0AAJ0BIU8_9PEZI</name>
<accession>A0AAJ0BIU8</accession>